<comment type="caution">
    <text evidence="2">The sequence shown here is derived from an EMBL/GenBank/DDBJ whole genome shotgun (WGS) entry which is preliminary data.</text>
</comment>
<sequence length="230" mass="25634">MIEIKRFVNQYQLYIWPFFGLVLVILLCFFVMVPQIKALLKAREVFVDISQKAVILEQKADDLQLIDEQEVKNDLQIALSSLPAQKELISAVSQVQLLTATSNLDLKDVSFGSVSSNQEADGFVIKASVEGTIESFKNFIALLKVAPLTMSLEGIELSKTKTEGVFQTVFALKSYYQNIPISLGDVSIPLALLSDSEKEQLKKIGDYYRNIPITTIDNAEGVKGKLDPFH</sequence>
<dbReference type="Pfam" id="PF04350">
    <property type="entry name" value="PilO"/>
    <property type="match status" value="1"/>
</dbReference>
<feature type="transmembrane region" description="Helical" evidence="1">
    <location>
        <begin position="13"/>
        <end position="33"/>
    </location>
</feature>
<dbReference type="InterPro" id="IPR007445">
    <property type="entry name" value="PilO"/>
</dbReference>
<evidence type="ECO:0000313" key="3">
    <source>
        <dbReference type="Proteomes" id="UP000177328"/>
    </source>
</evidence>
<keyword evidence="1" id="KW-0472">Membrane</keyword>
<dbReference type="EMBL" id="MFDD01000015">
    <property type="protein sequence ID" value="OGE39722.1"/>
    <property type="molecule type" value="Genomic_DNA"/>
</dbReference>
<proteinExistence type="predicted"/>
<reference evidence="2 3" key="1">
    <citation type="journal article" date="2016" name="Nat. Commun.">
        <title>Thousands of microbial genomes shed light on interconnected biogeochemical processes in an aquifer system.</title>
        <authorList>
            <person name="Anantharaman K."/>
            <person name="Brown C.T."/>
            <person name="Hug L.A."/>
            <person name="Sharon I."/>
            <person name="Castelle C.J."/>
            <person name="Probst A.J."/>
            <person name="Thomas B.C."/>
            <person name="Singh A."/>
            <person name="Wilkins M.J."/>
            <person name="Karaoz U."/>
            <person name="Brodie E.L."/>
            <person name="Williams K.H."/>
            <person name="Hubbard S.S."/>
            <person name="Banfield J.F."/>
        </authorList>
    </citation>
    <scope>NUCLEOTIDE SEQUENCE [LARGE SCALE GENOMIC DNA]</scope>
</reference>
<dbReference type="Proteomes" id="UP000177328">
    <property type="component" value="Unassembled WGS sequence"/>
</dbReference>
<evidence type="ECO:0000313" key="2">
    <source>
        <dbReference type="EMBL" id="OGE39722.1"/>
    </source>
</evidence>
<protein>
    <submittedName>
        <fullName evidence="2">Uncharacterized protein</fullName>
    </submittedName>
</protein>
<gene>
    <name evidence="2" type="ORF">A3D25_03270</name>
</gene>
<dbReference type="GO" id="GO:0043683">
    <property type="term" value="P:type IV pilus assembly"/>
    <property type="evidence" value="ECO:0007669"/>
    <property type="project" value="InterPro"/>
</dbReference>
<dbReference type="Gene3D" id="3.30.70.60">
    <property type="match status" value="1"/>
</dbReference>
<dbReference type="InterPro" id="IPR014717">
    <property type="entry name" value="Transl_elong_EF1B/ribsomal_bS6"/>
</dbReference>
<organism evidence="2 3">
    <name type="scientific">Candidatus Daviesbacteria bacterium RIFCSPHIGHO2_02_FULL_43_12</name>
    <dbReference type="NCBI Taxonomy" id="1797776"/>
    <lineage>
        <taxon>Bacteria</taxon>
        <taxon>Candidatus Daviesiibacteriota</taxon>
    </lineage>
</organism>
<keyword evidence="1" id="KW-1133">Transmembrane helix</keyword>
<dbReference type="AlphaFoldDB" id="A0A1F5KFI8"/>
<dbReference type="GO" id="GO:0043107">
    <property type="term" value="P:type IV pilus-dependent motility"/>
    <property type="evidence" value="ECO:0007669"/>
    <property type="project" value="InterPro"/>
</dbReference>
<name>A0A1F5KFI8_9BACT</name>
<evidence type="ECO:0000256" key="1">
    <source>
        <dbReference type="SAM" id="Phobius"/>
    </source>
</evidence>
<accession>A0A1F5KFI8</accession>
<keyword evidence="1" id="KW-0812">Transmembrane</keyword>